<dbReference type="InterPro" id="IPR036291">
    <property type="entry name" value="NAD(P)-bd_dom_sf"/>
</dbReference>
<dbReference type="GO" id="GO:0051287">
    <property type="term" value="F:NAD binding"/>
    <property type="evidence" value="ECO:0007669"/>
    <property type="project" value="InterPro"/>
</dbReference>
<keyword evidence="1" id="KW-1133">Transmembrane helix</keyword>
<feature type="domain" description="UDP-glucose/GDP-mannose dehydrogenase N-terminal" evidence="2">
    <location>
        <begin position="17"/>
        <end position="103"/>
    </location>
</feature>
<evidence type="ECO:0000259" key="2">
    <source>
        <dbReference type="Pfam" id="PF03721"/>
    </source>
</evidence>
<proteinExistence type="predicted"/>
<dbReference type="Pfam" id="PF03721">
    <property type="entry name" value="UDPG_MGDP_dh_N"/>
    <property type="match status" value="1"/>
</dbReference>
<dbReference type="InterPro" id="IPR001732">
    <property type="entry name" value="UDP-Glc/GDP-Man_DH_N"/>
</dbReference>
<dbReference type="GO" id="GO:0016616">
    <property type="term" value="F:oxidoreductase activity, acting on the CH-OH group of donors, NAD or NADP as acceptor"/>
    <property type="evidence" value="ECO:0007669"/>
    <property type="project" value="InterPro"/>
</dbReference>
<accession>A0A382PIA5</accession>
<feature type="non-terminal residue" evidence="3">
    <location>
        <position position="104"/>
    </location>
</feature>
<evidence type="ECO:0000256" key="1">
    <source>
        <dbReference type="SAM" id="Phobius"/>
    </source>
</evidence>
<dbReference type="PIRSF" id="PIRSF000124">
    <property type="entry name" value="UDPglc_GDPman_dh"/>
    <property type="match status" value="1"/>
</dbReference>
<reference evidence="3" key="1">
    <citation type="submission" date="2018-05" db="EMBL/GenBank/DDBJ databases">
        <authorList>
            <person name="Lanie J.A."/>
            <person name="Ng W.-L."/>
            <person name="Kazmierczak K.M."/>
            <person name="Andrzejewski T.M."/>
            <person name="Davidsen T.M."/>
            <person name="Wayne K.J."/>
            <person name="Tettelin H."/>
            <person name="Glass J.I."/>
            <person name="Rusch D."/>
            <person name="Podicherti R."/>
            <person name="Tsui H.-C.T."/>
            <person name="Winkler M.E."/>
        </authorList>
    </citation>
    <scope>NUCLEOTIDE SEQUENCE</scope>
</reference>
<protein>
    <recommendedName>
        <fullName evidence="2">UDP-glucose/GDP-mannose dehydrogenase N-terminal domain-containing protein</fullName>
    </recommendedName>
</protein>
<dbReference type="GO" id="GO:0000271">
    <property type="term" value="P:polysaccharide biosynthetic process"/>
    <property type="evidence" value="ECO:0007669"/>
    <property type="project" value="InterPro"/>
</dbReference>
<dbReference type="SUPFAM" id="SSF51735">
    <property type="entry name" value="NAD(P)-binding Rossmann-fold domains"/>
    <property type="match status" value="1"/>
</dbReference>
<name>A0A382PIA5_9ZZZZ</name>
<keyword evidence="1" id="KW-0812">Transmembrane</keyword>
<dbReference type="PANTHER" id="PTHR43491:SF1">
    <property type="entry name" value="UDP-N-ACETYL-D-MANNOSAMINE DEHYDROGENASE"/>
    <property type="match status" value="1"/>
</dbReference>
<dbReference type="AlphaFoldDB" id="A0A382PIA5"/>
<dbReference type="EMBL" id="UINC01107300">
    <property type="protein sequence ID" value="SVC72567.1"/>
    <property type="molecule type" value="Genomic_DNA"/>
</dbReference>
<gene>
    <name evidence="3" type="ORF">METZ01_LOCUS325421</name>
</gene>
<sequence length="104" mass="10970">MDILTDLKEKVHSGQAQIGVIGLGYVGLPLALAFMHAGFKVTGLDVSSRKIELLLSGKTDVEDVADHEIGDAVQNGGFKATTDYSTLADQDVVIICVPTPLSKT</sequence>
<feature type="transmembrane region" description="Helical" evidence="1">
    <location>
        <begin position="20"/>
        <end position="39"/>
    </location>
</feature>
<dbReference type="PANTHER" id="PTHR43491">
    <property type="entry name" value="UDP-N-ACETYL-D-MANNOSAMINE DEHYDROGENASE"/>
    <property type="match status" value="1"/>
</dbReference>
<dbReference type="Gene3D" id="3.40.50.720">
    <property type="entry name" value="NAD(P)-binding Rossmann-like Domain"/>
    <property type="match status" value="1"/>
</dbReference>
<dbReference type="InterPro" id="IPR028359">
    <property type="entry name" value="UDP_ManNAc/GlcNAc_DH"/>
</dbReference>
<organism evidence="3">
    <name type="scientific">marine metagenome</name>
    <dbReference type="NCBI Taxonomy" id="408172"/>
    <lineage>
        <taxon>unclassified sequences</taxon>
        <taxon>metagenomes</taxon>
        <taxon>ecological metagenomes</taxon>
    </lineage>
</organism>
<dbReference type="PIRSF" id="PIRSF500136">
    <property type="entry name" value="UDP_ManNAc_DH"/>
    <property type="match status" value="1"/>
</dbReference>
<keyword evidence="1" id="KW-0472">Membrane</keyword>
<evidence type="ECO:0000313" key="3">
    <source>
        <dbReference type="EMBL" id="SVC72567.1"/>
    </source>
</evidence>
<dbReference type="GO" id="GO:0016628">
    <property type="term" value="F:oxidoreductase activity, acting on the CH-CH group of donors, NAD or NADP as acceptor"/>
    <property type="evidence" value="ECO:0007669"/>
    <property type="project" value="InterPro"/>
</dbReference>
<dbReference type="InterPro" id="IPR017476">
    <property type="entry name" value="UDP-Glc/GDP-Man"/>
</dbReference>